<keyword evidence="3" id="KW-1185">Reference proteome</keyword>
<feature type="compositionally biased region" description="Low complexity" evidence="1">
    <location>
        <begin position="20"/>
        <end position="45"/>
    </location>
</feature>
<reference evidence="2 3" key="1">
    <citation type="submission" date="2024-09" db="EMBL/GenBank/DDBJ databases">
        <authorList>
            <person name="Sun Q."/>
            <person name="Mori K."/>
        </authorList>
    </citation>
    <scope>NUCLEOTIDE SEQUENCE [LARGE SCALE GENOMIC DNA]</scope>
    <source>
        <strain evidence="2 3">CCM 7609</strain>
    </source>
</reference>
<proteinExistence type="predicted"/>
<protein>
    <recommendedName>
        <fullName evidence="4">Secreted protein</fullName>
    </recommendedName>
</protein>
<evidence type="ECO:0000313" key="3">
    <source>
        <dbReference type="Proteomes" id="UP001589575"/>
    </source>
</evidence>
<dbReference type="EMBL" id="JBHMFI010000001">
    <property type="protein sequence ID" value="MFB9072219.1"/>
    <property type="molecule type" value="Genomic_DNA"/>
</dbReference>
<feature type="region of interest" description="Disordered" evidence="1">
    <location>
        <begin position="20"/>
        <end position="69"/>
    </location>
</feature>
<evidence type="ECO:0000256" key="1">
    <source>
        <dbReference type="SAM" id="MobiDB-lite"/>
    </source>
</evidence>
<dbReference type="Proteomes" id="UP001589575">
    <property type="component" value="Unassembled WGS sequence"/>
</dbReference>
<evidence type="ECO:0000313" key="2">
    <source>
        <dbReference type="EMBL" id="MFB9072219.1"/>
    </source>
</evidence>
<gene>
    <name evidence="2" type="ORF">ACFFX0_13815</name>
</gene>
<organism evidence="2 3">
    <name type="scientific">Citricoccus parietis</name>
    <dbReference type="NCBI Taxonomy" id="592307"/>
    <lineage>
        <taxon>Bacteria</taxon>
        <taxon>Bacillati</taxon>
        <taxon>Actinomycetota</taxon>
        <taxon>Actinomycetes</taxon>
        <taxon>Micrococcales</taxon>
        <taxon>Micrococcaceae</taxon>
        <taxon>Citricoccus</taxon>
    </lineage>
</organism>
<sequence>MLPSPTAPLCWTTTLCWTAPAAPRCPGPGRRRPGPTGRSRSGPVRGHCRRPGRSRRGPPGGPRTPGGAH</sequence>
<accession>A0ABV5FZW4</accession>
<evidence type="ECO:0008006" key="4">
    <source>
        <dbReference type="Google" id="ProtNLM"/>
    </source>
</evidence>
<name>A0ABV5FZW4_9MICC</name>
<comment type="caution">
    <text evidence="2">The sequence shown here is derived from an EMBL/GenBank/DDBJ whole genome shotgun (WGS) entry which is preliminary data.</text>
</comment>
<feature type="compositionally biased region" description="Basic residues" evidence="1">
    <location>
        <begin position="46"/>
        <end position="56"/>
    </location>
</feature>